<sequence length="129" mass="13449">MLLLWLFGLASGVVNACVVASGLRHAAHAAAVEAARDHAAHGAAAAGALSGHEGHDEQPPCERLCDEPVAPAQADKQQSSPLTGFWLAATPLATPPQWQADTRRAPLPRTEPASRTAIPIPIAYLRLAL</sequence>
<accession>A0A7X6DCL9</accession>
<proteinExistence type="predicted"/>
<feature type="region of interest" description="Disordered" evidence="1">
    <location>
        <begin position="42"/>
        <end position="80"/>
    </location>
</feature>
<keyword evidence="4" id="KW-1185">Reference proteome</keyword>
<dbReference type="EMBL" id="VTOX01000001">
    <property type="protein sequence ID" value="NKE64563.1"/>
    <property type="molecule type" value="Genomic_DNA"/>
</dbReference>
<organism evidence="3 4">
    <name type="scientific">Ramlibacter lithotrophicus</name>
    <dbReference type="NCBI Taxonomy" id="2606681"/>
    <lineage>
        <taxon>Bacteria</taxon>
        <taxon>Pseudomonadati</taxon>
        <taxon>Pseudomonadota</taxon>
        <taxon>Betaproteobacteria</taxon>
        <taxon>Burkholderiales</taxon>
        <taxon>Comamonadaceae</taxon>
        <taxon>Ramlibacter</taxon>
    </lineage>
</organism>
<evidence type="ECO:0000313" key="3">
    <source>
        <dbReference type="EMBL" id="NKE64563.1"/>
    </source>
</evidence>
<evidence type="ECO:0000313" key="4">
    <source>
        <dbReference type="Proteomes" id="UP000521868"/>
    </source>
</evidence>
<evidence type="ECO:0000256" key="2">
    <source>
        <dbReference type="SAM" id="SignalP"/>
    </source>
</evidence>
<evidence type="ECO:0000256" key="1">
    <source>
        <dbReference type="SAM" id="MobiDB-lite"/>
    </source>
</evidence>
<comment type="caution">
    <text evidence="3">The sequence shown here is derived from an EMBL/GenBank/DDBJ whole genome shotgun (WGS) entry which is preliminary data.</text>
</comment>
<feature type="compositionally biased region" description="Low complexity" evidence="1">
    <location>
        <begin position="42"/>
        <end position="51"/>
    </location>
</feature>
<dbReference type="AlphaFoldDB" id="A0A7X6DCL9"/>
<reference evidence="3 4" key="1">
    <citation type="journal article" date="2020" name="Nature">
        <title>Bacterial chemolithoautotrophy via manganese oxidation.</title>
        <authorList>
            <person name="Yu H."/>
            <person name="Leadbetter J.R."/>
        </authorList>
    </citation>
    <scope>NUCLEOTIDE SEQUENCE [LARGE SCALE GENOMIC DNA]</scope>
    <source>
        <strain evidence="3 4">RBP-1</strain>
    </source>
</reference>
<feature type="signal peptide" evidence="2">
    <location>
        <begin position="1"/>
        <end position="16"/>
    </location>
</feature>
<feature type="compositionally biased region" description="Basic and acidic residues" evidence="1">
    <location>
        <begin position="52"/>
        <end position="66"/>
    </location>
</feature>
<name>A0A7X6DCL9_9BURK</name>
<protein>
    <submittedName>
        <fullName evidence="3">Uncharacterized protein</fullName>
    </submittedName>
</protein>
<keyword evidence="2" id="KW-0732">Signal</keyword>
<feature type="chain" id="PRO_5031198255" evidence="2">
    <location>
        <begin position="17"/>
        <end position="129"/>
    </location>
</feature>
<gene>
    <name evidence="3" type="ORF">RAMLITH_01910</name>
</gene>
<dbReference type="Proteomes" id="UP000521868">
    <property type="component" value="Unassembled WGS sequence"/>
</dbReference>